<dbReference type="PATRIC" id="fig|216946.3.peg.351"/>
<dbReference type="SUPFAM" id="SSF117856">
    <property type="entry name" value="AF0104/ALDC/Ptd012-like"/>
    <property type="match status" value="1"/>
</dbReference>
<name>A0A0K1P6T9_9MOLU</name>
<accession>A0A0K1P6T9</accession>
<dbReference type="Proteomes" id="UP000067243">
    <property type="component" value="Chromosome"/>
</dbReference>
<reference evidence="1 2" key="1">
    <citation type="journal article" date="2015" name="Genome Announc.">
        <title>Complete Genome Sequence of Spiroplasma turonicum Strain Tab4cT, a Parasite of a Horse Fly, Haematopota sp. (Diptera: Tabanidae).</title>
        <authorList>
            <person name="Davis R.E."/>
            <person name="Shao J."/>
            <person name="Zhao Y."/>
            <person name="Gasparich G.E."/>
            <person name="Gaynor B.J."/>
            <person name="Donofrio N."/>
        </authorList>
    </citation>
    <scope>NUCLEOTIDE SEQUENCE [LARGE SCALE GENOMIC DNA]</scope>
    <source>
        <strain evidence="1 2">Tab4c</strain>
    </source>
</reference>
<dbReference type="EMBL" id="CP012328">
    <property type="protein sequence ID" value="AKU79597.1"/>
    <property type="molecule type" value="Genomic_DNA"/>
</dbReference>
<dbReference type="AlphaFoldDB" id="A0A0K1P6T9"/>
<evidence type="ECO:0000313" key="1">
    <source>
        <dbReference type="EMBL" id="AKU79597.1"/>
    </source>
</evidence>
<dbReference type="STRING" id="216946.STURO_v1c03510"/>
<sequence length="120" mass="13897">MEIEEKSNLLIIYLNRDEDLFAQLNDVIRIYRLLTVKISGFGYLKRLEYGLLSKIDPLFLNKFLIEDLITVTSLSGMIYNKDINLMITSVDKDNNKHIGRFISGVVAESFTIFLEVMKTE</sequence>
<dbReference type="OrthoDB" id="389384at2"/>
<organism evidence="1 2">
    <name type="scientific">Spiroplasma turonicum</name>
    <dbReference type="NCBI Taxonomy" id="216946"/>
    <lineage>
        <taxon>Bacteria</taxon>
        <taxon>Bacillati</taxon>
        <taxon>Mycoplasmatota</taxon>
        <taxon>Mollicutes</taxon>
        <taxon>Entomoplasmatales</taxon>
        <taxon>Spiroplasmataceae</taxon>
        <taxon>Spiroplasma</taxon>
    </lineage>
</organism>
<dbReference type="RefSeq" id="WP_075048195.1">
    <property type="nucleotide sequence ID" value="NZ_CP012328.1"/>
</dbReference>
<protein>
    <submittedName>
        <fullName evidence="1">Uncharacterized protein</fullName>
    </submittedName>
</protein>
<dbReference type="Gene3D" id="3.30.1330.80">
    <property type="entry name" value="Hypothetical protein, similar to alpha- acetolactate decarboxylase, domain 2"/>
    <property type="match status" value="1"/>
</dbReference>
<dbReference type="KEGG" id="stur:STURON_00351"/>
<gene>
    <name evidence="1" type="ORF">STURON_00351</name>
</gene>
<proteinExistence type="predicted"/>
<evidence type="ECO:0000313" key="2">
    <source>
        <dbReference type="Proteomes" id="UP000067243"/>
    </source>
</evidence>
<keyword evidence="2" id="KW-1185">Reference proteome</keyword>